<dbReference type="RefSeq" id="WP_352064174.1">
    <property type="nucleotide sequence ID" value="NZ_JBEPAZ010000019.1"/>
</dbReference>
<feature type="transmembrane region" description="Helical" evidence="2">
    <location>
        <begin position="121"/>
        <end position="140"/>
    </location>
</feature>
<evidence type="ECO:0000313" key="4">
    <source>
        <dbReference type="Proteomes" id="UP001470023"/>
    </source>
</evidence>
<evidence type="ECO:0000313" key="3">
    <source>
        <dbReference type="EMBL" id="MER6430393.1"/>
    </source>
</evidence>
<feature type="region of interest" description="Disordered" evidence="1">
    <location>
        <begin position="68"/>
        <end position="101"/>
    </location>
</feature>
<evidence type="ECO:0000256" key="2">
    <source>
        <dbReference type="SAM" id="Phobius"/>
    </source>
</evidence>
<gene>
    <name evidence="3" type="ORF">ABT272_22005</name>
</gene>
<comment type="caution">
    <text evidence="3">The sequence shown here is derived from an EMBL/GenBank/DDBJ whole genome shotgun (WGS) entry which is preliminary data.</text>
</comment>
<proteinExistence type="predicted"/>
<feature type="transmembrane region" description="Helical" evidence="2">
    <location>
        <begin position="42"/>
        <end position="63"/>
    </location>
</feature>
<evidence type="ECO:0000256" key="1">
    <source>
        <dbReference type="SAM" id="MobiDB-lite"/>
    </source>
</evidence>
<dbReference type="Proteomes" id="UP001470023">
    <property type="component" value="Unassembled WGS sequence"/>
</dbReference>
<feature type="transmembrane region" description="Helical" evidence="2">
    <location>
        <begin position="16"/>
        <end position="36"/>
    </location>
</feature>
<reference evidence="3 4" key="1">
    <citation type="submission" date="2024-06" db="EMBL/GenBank/DDBJ databases">
        <title>The Natural Products Discovery Center: Release of the First 8490 Sequenced Strains for Exploring Actinobacteria Biosynthetic Diversity.</title>
        <authorList>
            <person name="Kalkreuter E."/>
            <person name="Kautsar S.A."/>
            <person name="Yang D."/>
            <person name="Bader C.D."/>
            <person name="Teijaro C.N."/>
            <person name="Fluegel L."/>
            <person name="Davis C.M."/>
            <person name="Simpson J.R."/>
            <person name="Lauterbach L."/>
            <person name="Steele A.D."/>
            <person name="Gui C."/>
            <person name="Meng S."/>
            <person name="Li G."/>
            <person name="Viehrig K."/>
            <person name="Ye F."/>
            <person name="Su P."/>
            <person name="Kiefer A.F."/>
            <person name="Nichols A."/>
            <person name="Cepeda A.J."/>
            <person name="Yan W."/>
            <person name="Fan B."/>
            <person name="Jiang Y."/>
            <person name="Adhikari A."/>
            <person name="Zheng C.-J."/>
            <person name="Schuster L."/>
            <person name="Cowan T.M."/>
            <person name="Smanski M.J."/>
            <person name="Chevrette M.G."/>
            <person name="De Carvalho L.P.S."/>
            <person name="Shen B."/>
        </authorList>
    </citation>
    <scope>NUCLEOTIDE SEQUENCE [LARGE SCALE GENOMIC DNA]</scope>
    <source>
        <strain evidence="3 4">NPDC001166</strain>
    </source>
</reference>
<keyword evidence="2" id="KW-0472">Membrane</keyword>
<accession>A0ABV1U9L4</accession>
<feature type="compositionally biased region" description="Low complexity" evidence="1">
    <location>
        <begin position="83"/>
        <end position="95"/>
    </location>
</feature>
<name>A0ABV1U9L4_9ACTN</name>
<organism evidence="3 4">
    <name type="scientific">Streptomyces sp. 900105245</name>
    <dbReference type="NCBI Taxonomy" id="3154379"/>
    <lineage>
        <taxon>Bacteria</taxon>
        <taxon>Bacillati</taxon>
        <taxon>Actinomycetota</taxon>
        <taxon>Actinomycetes</taxon>
        <taxon>Kitasatosporales</taxon>
        <taxon>Streptomycetaceae</taxon>
        <taxon>Streptomyces</taxon>
    </lineage>
</organism>
<keyword evidence="2" id="KW-1133">Transmembrane helix</keyword>
<keyword evidence="2" id="KW-0812">Transmembrane</keyword>
<sequence>MDEREPMLNGDPDERAPLFGWQAPAVALAIVVWMAFEPPVPLWLYVLCWAAALAAADGAARLLRHRDPAGHRDPVRRRAGRMPAPNAPDAPNAPNHRVAHLPRPGPDSWLLDPRWAKARTAAAGFLVFAALAGVLGWKAAQEYRMLAALRDQGSRTEATVVEVTGRTEEGRPAAVTVRFGTPSGPVQADVDVTGGSASEAKPGARIPVAYDPAHPTRVVQADHLDGREAEGMREGSIVIGLLAAGFLVGATCEAVRARRRTDADKAPPDHRT</sequence>
<dbReference type="EMBL" id="JBEPAZ010000019">
    <property type="protein sequence ID" value="MER6430393.1"/>
    <property type="molecule type" value="Genomic_DNA"/>
</dbReference>
<keyword evidence="4" id="KW-1185">Reference proteome</keyword>
<protein>
    <submittedName>
        <fullName evidence="3">DUF3592 domain-containing protein</fullName>
    </submittedName>
</protein>